<dbReference type="InterPro" id="IPR005467">
    <property type="entry name" value="His_kinase_dom"/>
</dbReference>
<dbReference type="InterPro" id="IPR002078">
    <property type="entry name" value="Sigma_54_int"/>
</dbReference>
<reference evidence="8 9" key="1">
    <citation type="submission" date="2011-06" db="EMBL/GenBank/DDBJ databases">
        <title>The draft genome of Thiocapsa marina 5811.</title>
        <authorList>
            <consortium name="US DOE Joint Genome Institute (JGI-PGF)"/>
            <person name="Lucas S."/>
            <person name="Han J."/>
            <person name="Cheng J.-F."/>
            <person name="Goodwin L."/>
            <person name="Pitluck S."/>
            <person name="Peters L."/>
            <person name="Land M.L."/>
            <person name="Hauser L."/>
            <person name="Vogl K."/>
            <person name="Liu Z."/>
            <person name="Imhoff J."/>
            <person name="Thiel V."/>
            <person name="Frigaard N.-U."/>
            <person name="Bryant D."/>
            <person name="Woyke T.J."/>
        </authorList>
    </citation>
    <scope>NUCLEOTIDE SEQUENCE [LARGE SCALE GENOMIC DNA]</scope>
    <source>
        <strain evidence="8 9">5811</strain>
    </source>
</reference>
<dbReference type="Gene3D" id="1.10.8.60">
    <property type="match status" value="1"/>
</dbReference>
<dbReference type="InterPro" id="IPR002197">
    <property type="entry name" value="HTH_Fis"/>
</dbReference>
<evidence type="ECO:0000256" key="2">
    <source>
        <dbReference type="ARBA" id="ARBA00022840"/>
    </source>
</evidence>
<keyword evidence="3" id="KW-0805">Transcription regulation</keyword>
<dbReference type="InterPro" id="IPR025944">
    <property type="entry name" value="Sigma_54_int_dom_CS"/>
</dbReference>
<dbReference type="SMART" id="SM00382">
    <property type="entry name" value="AAA"/>
    <property type="match status" value="1"/>
</dbReference>
<dbReference type="OrthoDB" id="9804019at2"/>
<dbReference type="SUPFAM" id="SSF46689">
    <property type="entry name" value="Homeodomain-like"/>
    <property type="match status" value="1"/>
</dbReference>
<dbReference type="eggNOG" id="COG2204">
    <property type="taxonomic scope" value="Bacteria"/>
</dbReference>
<evidence type="ECO:0000256" key="4">
    <source>
        <dbReference type="ARBA" id="ARBA00023163"/>
    </source>
</evidence>
<feature type="domain" description="Histidine kinase" evidence="7">
    <location>
        <begin position="1"/>
        <end position="162"/>
    </location>
</feature>
<dbReference type="InterPro" id="IPR009057">
    <property type="entry name" value="Homeodomain-like_sf"/>
</dbReference>
<protein>
    <submittedName>
        <fullName evidence="8">Sigma54 specific transcriptional regulator, Fis family</fullName>
    </submittedName>
</protein>
<dbReference type="PANTHER" id="PTHR32071:SF57">
    <property type="entry name" value="C4-DICARBOXYLATE TRANSPORT TRANSCRIPTIONAL REGULATORY PROTEIN DCTD"/>
    <property type="match status" value="1"/>
</dbReference>
<evidence type="ECO:0000256" key="3">
    <source>
        <dbReference type="ARBA" id="ARBA00023015"/>
    </source>
</evidence>
<evidence type="ECO:0000256" key="5">
    <source>
        <dbReference type="SAM" id="MobiDB-lite"/>
    </source>
</evidence>
<dbReference type="CDD" id="cd00009">
    <property type="entry name" value="AAA"/>
    <property type="match status" value="1"/>
</dbReference>
<keyword evidence="2" id="KW-0067">ATP-binding</keyword>
<dbReference type="PANTHER" id="PTHR32071">
    <property type="entry name" value="TRANSCRIPTIONAL REGULATORY PROTEIN"/>
    <property type="match status" value="1"/>
</dbReference>
<proteinExistence type="predicted"/>
<evidence type="ECO:0000259" key="7">
    <source>
        <dbReference type="PROSITE" id="PS50109"/>
    </source>
</evidence>
<dbReference type="InterPro" id="IPR058031">
    <property type="entry name" value="AAA_lid_NorR"/>
</dbReference>
<dbReference type="Pfam" id="PF00158">
    <property type="entry name" value="Sigma54_activat"/>
    <property type="match status" value="1"/>
</dbReference>
<dbReference type="RefSeq" id="WP_007194901.1">
    <property type="nucleotide sequence ID" value="NZ_AFWV01000015.1"/>
</dbReference>
<accession>F9UGH6</accession>
<evidence type="ECO:0000313" key="9">
    <source>
        <dbReference type="Proteomes" id="UP000005459"/>
    </source>
</evidence>
<dbReference type="AlphaFoldDB" id="F9UGH6"/>
<dbReference type="FunFam" id="3.40.50.300:FF:000006">
    <property type="entry name" value="DNA-binding transcriptional regulator NtrC"/>
    <property type="match status" value="1"/>
</dbReference>
<dbReference type="GO" id="GO:0006355">
    <property type="term" value="P:regulation of DNA-templated transcription"/>
    <property type="evidence" value="ECO:0007669"/>
    <property type="project" value="InterPro"/>
</dbReference>
<feature type="domain" description="Sigma-54 factor interaction" evidence="6">
    <location>
        <begin position="137"/>
        <end position="343"/>
    </location>
</feature>
<name>F9UGH6_9GAMM</name>
<evidence type="ECO:0000313" key="8">
    <source>
        <dbReference type="EMBL" id="EGV16659.1"/>
    </source>
</evidence>
<sequence length="462" mass="50164">MLDRDIVALNQKLSGFLDLTRHRDEHYGPTDLAALIRDAARLAEPVVKRHGLGIELAIAEGLPRPSLQSGAIRDALLNLLVNAAQSGQGSGVIRVEAAATREGLRIRVEERGRGIEPNDLTRVFVPFFTTKVGGNGLIEGRTGTGKELVARALHGLGPRAQGPFVAVNCGAIPETMLEAELFGHEKGAFTGATRLHRGRFEQARAGTLFLDEIGEMPPASQVSLLRVLETGSVQRLGGERDIAVDVRVVAATHRPLEDRVESGLFRQDLLYRLNVLPLRLPTLRERAKDIGLLAERFLANGLRDMGWTGAAPMLDPEALSLLEHYHWPGNVRELRNLMARLAVRLPPGVREIGPKLLQPVLPRSAVDSRPPGDGVFVPKGTRLADAEWLLIEAALMDNGHNRARAAKVLGIGERALRRKLNGGCPVLHVIRIVEPKCGSAPTNPPSDPGHSGRFWGSEPVIK</sequence>
<dbReference type="Pfam" id="PF25601">
    <property type="entry name" value="AAA_lid_14"/>
    <property type="match status" value="1"/>
</dbReference>
<gene>
    <name evidence="8" type="ORF">ThimaDRAFT_4029</name>
</gene>
<dbReference type="InterPro" id="IPR036890">
    <property type="entry name" value="HATPase_C_sf"/>
</dbReference>
<evidence type="ECO:0000259" key="6">
    <source>
        <dbReference type="PROSITE" id="PS50045"/>
    </source>
</evidence>
<dbReference type="PROSITE" id="PS00688">
    <property type="entry name" value="SIGMA54_INTERACT_3"/>
    <property type="match status" value="1"/>
</dbReference>
<dbReference type="Gene3D" id="1.10.10.60">
    <property type="entry name" value="Homeodomain-like"/>
    <property type="match status" value="1"/>
</dbReference>
<feature type="region of interest" description="Disordered" evidence="5">
    <location>
        <begin position="438"/>
        <end position="462"/>
    </location>
</feature>
<dbReference type="SUPFAM" id="SSF52540">
    <property type="entry name" value="P-loop containing nucleoside triphosphate hydrolases"/>
    <property type="match status" value="1"/>
</dbReference>
<dbReference type="EMBL" id="AFWV01000015">
    <property type="protein sequence ID" value="EGV16659.1"/>
    <property type="molecule type" value="Genomic_DNA"/>
</dbReference>
<dbReference type="GO" id="GO:0005524">
    <property type="term" value="F:ATP binding"/>
    <property type="evidence" value="ECO:0007669"/>
    <property type="project" value="UniProtKB-KW"/>
</dbReference>
<dbReference type="InterPro" id="IPR003593">
    <property type="entry name" value="AAA+_ATPase"/>
</dbReference>
<dbReference type="STRING" id="768671.ThimaDRAFT_4029"/>
<evidence type="ECO:0000256" key="1">
    <source>
        <dbReference type="ARBA" id="ARBA00022741"/>
    </source>
</evidence>
<dbReference type="GO" id="GO:0043565">
    <property type="term" value="F:sequence-specific DNA binding"/>
    <property type="evidence" value="ECO:0007669"/>
    <property type="project" value="InterPro"/>
</dbReference>
<dbReference type="Gene3D" id="3.40.50.300">
    <property type="entry name" value="P-loop containing nucleotide triphosphate hydrolases"/>
    <property type="match status" value="1"/>
</dbReference>
<keyword evidence="1" id="KW-0547">Nucleotide-binding</keyword>
<keyword evidence="4" id="KW-0804">Transcription</keyword>
<dbReference type="Pfam" id="PF02954">
    <property type="entry name" value="HTH_8"/>
    <property type="match status" value="1"/>
</dbReference>
<dbReference type="SUPFAM" id="SSF55874">
    <property type="entry name" value="ATPase domain of HSP90 chaperone/DNA topoisomerase II/histidine kinase"/>
    <property type="match status" value="1"/>
</dbReference>
<dbReference type="PROSITE" id="PS50109">
    <property type="entry name" value="HIS_KIN"/>
    <property type="match status" value="1"/>
</dbReference>
<dbReference type="Gene3D" id="3.30.565.10">
    <property type="entry name" value="Histidine kinase-like ATPase, C-terminal domain"/>
    <property type="match status" value="1"/>
</dbReference>
<dbReference type="PROSITE" id="PS50045">
    <property type="entry name" value="SIGMA54_INTERACT_4"/>
    <property type="match status" value="1"/>
</dbReference>
<dbReference type="InterPro" id="IPR027417">
    <property type="entry name" value="P-loop_NTPase"/>
</dbReference>
<dbReference type="Proteomes" id="UP000005459">
    <property type="component" value="Unassembled WGS sequence"/>
</dbReference>
<organism evidence="8 9">
    <name type="scientific">Thiocapsa marina 5811</name>
    <dbReference type="NCBI Taxonomy" id="768671"/>
    <lineage>
        <taxon>Bacteria</taxon>
        <taxon>Pseudomonadati</taxon>
        <taxon>Pseudomonadota</taxon>
        <taxon>Gammaproteobacteria</taxon>
        <taxon>Chromatiales</taxon>
        <taxon>Chromatiaceae</taxon>
        <taxon>Thiocapsa</taxon>
    </lineage>
</organism>
<keyword evidence="9" id="KW-1185">Reference proteome</keyword>